<accession>H1HFR8</accession>
<evidence type="ECO:0000313" key="3">
    <source>
        <dbReference type="Proteomes" id="UP000004565"/>
    </source>
</evidence>
<keyword evidence="1" id="KW-1133">Transmembrane helix</keyword>
<dbReference type="Proteomes" id="UP000004565">
    <property type="component" value="Unassembled WGS sequence"/>
</dbReference>
<sequence>MHILITLIILGILFFILLNILYKRTNYYKINILQSNKFKEIPDNLDIINLGSSYAKYAFDYSEVGVNGFNFGIQPQSLSYDFRILKQYKNKLKKNGVVIITIPDFVFAFLDYPIKEYNYRYYSFLNKENILNYSSLKKFLLNYFPLILQPKKLKYILKDTSKENSDSLVFIENSEEVKKEAQKRVNGWKKEFKLLGTEKSEDIPLNIKEMFRQTQSLLEEMINYTLSNELKPVIVVPPCSKELNDFFSDEFLKEILYSNIEKANKNLIPVLDYLKEPEFQDYHLYVNSDFLNVNGRELFTKRVVADLKKINYL</sequence>
<organism evidence="2 3">
    <name type="scientific">Fusobacterium animalis F0419</name>
    <dbReference type="NCBI Taxonomy" id="999414"/>
    <lineage>
        <taxon>Bacteria</taxon>
        <taxon>Fusobacteriati</taxon>
        <taxon>Fusobacteriota</taxon>
        <taxon>Fusobacteriia</taxon>
        <taxon>Fusobacteriales</taxon>
        <taxon>Fusobacteriaceae</taxon>
        <taxon>Fusobacterium</taxon>
    </lineage>
</organism>
<evidence type="ECO:0008006" key="4">
    <source>
        <dbReference type="Google" id="ProtNLM"/>
    </source>
</evidence>
<dbReference type="RefSeq" id="WP_005910064.1">
    <property type="nucleotide sequence ID" value="NZ_AKCE01000001.1"/>
</dbReference>
<name>H1HFR8_9FUSO</name>
<evidence type="ECO:0000313" key="2">
    <source>
        <dbReference type="EMBL" id="EHO77591.1"/>
    </source>
</evidence>
<comment type="caution">
    <text evidence="2">The sequence shown here is derived from an EMBL/GenBank/DDBJ whole genome shotgun (WGS) entry which is preliminary data.</text>
</comment>
<feature type="transmembrane region" description="Helical" evidence="1">
    <location>
        <begin position="6"/>
        <end position="22"/>
    </location>
</feature>
<keyword evidence="1" id="KW-0812">Transmembrane</keyword>
<dbReference type="HOGENOM" id="CLU_075575_0_0_0"/>
<proteinExistence type="predicted"/>
<feature type="transmembrane region" description="Helical" evidence="1">
    <location>
        <begin position="92"/>
        <end position="110"/>
    </location>
</feature>
<protein>
    <recommendedName>
        <fullName evidence="4">SGNH/GDSL hydrolase family protein</fullName>
    </recommendedName>
</protein>
<keyword evidence="1" id="KW-0472">Membrane</keyword>
<reference evidence="2 3" key="1">
    <citation type="submission" date="2011-12" db="EMBL/GenBank/DDBJ databases">
        <title>The Genome Sequence of Fusobacterium nucleatum subsp. animalis OT 420.</title>
        <authorList>
            <consortium name="The Broad Institute Genome Sequencing Platform"/>
            <person name="Earl A."/>
            <person name="Ward D."/>
            <person name="Feldgarden M."/>
            <person name="Gevers D."/>
            <person name="Izard J."/>
            <person name="Blanton J.M."/>
            <person name="Mathney J."/>
            <person name="Tanner A.C."/>
            <person name="Dewhirst F.E."/>
            <person name="Young S.K."/>
            <person name="Zeng Q."/>
            <person name="Gargeya S."/>
            <person name="Fitzgerald M."/>
            <person name="Haas B."/>
            <person name="Abouelleil A."/>
            <person name="Alvarado L."/>
            <person name="Arachchi H.M."/>
            <person name="Berlin A."/>
            <person name="Chapman S.B."/>
            <person name="Gearin G."/>
            <person name="Goldberg J."/>
            <person name="Griggs A."/>
            <person name="Gujja S."/>
            <person name="Hansen M."/>
            <person name="Heiman D."/>
            <person name="Howarth C."/>
            <person name="Larimer J."/>
            <person name="Lui A."/>
            <person name="MacDonald P.J.P."/>
            <person name="McCowen C."/>
            <person name="Montmayeur A."/>
            <person name="Murphy C."/>
            <person name="Neiman D."/>
            <person name="Pearson M."/>
            <person name="Priest M."/>
            <person name="Roberts A."/>
            <person name="Saif S."/>
            <person name="Shea T."/>
            <person name="Sisk P."/>
            <person name="Stolte C."/>
            <person name="Sykes S."/>
            <person name="Wortman J."/>
            <person name="Nusbaum C."/>
            <person name="Birren B."/>
        </authorList>
    </citation>
    <scope>NUCLEOTIDE SEQUENCE [LARGE SCALE GENOMIC DNA]</scope>
    <source>
        <strain evidence="3">F0419</strain>
    </source>
</reference>
<gene>
    <name evidence="2" type="ORF">HMPREF9942_01319</name>
</gene>
<dbReference type="EMBL" id="AGEH01000014">
    <property type="protein sequence ID" value="EHO77591.1"/>
    <property type="molecule type" value="Genomic_DNA"/>
</dbReference>
<evidence type="ECO:0000256" key="1">
    <source>
        <dbReference type="SAM" id="Phobius"/>
    </source>
</evidence>
<dbReference type="PATRIC" id="fig|999414.3.peg.1316"/>
<dbReference type="AlphaFoldDB" id="H1HFR8"/>